<evidence type="ECO:0000313" key="2">
    <source>
        <dbReference type="Proteomes" id="UP000287519"/>
    </source>
</evidence>
<keyword evidence="2" id="KW-1185">Reference proteome</keyword>
<dbReference type="Proteomes" id="UP000287519">
    <property type="component" value="Unassembled WGS sequence"/>
</dbReference>
<dbReference type="EMBL" id="BHYM01000038">
    <property type="protein sequence ID" value="GCE40859.1"/>
    <property type="molecule type" value="Genomic_DNA"/>
</dbReference>
<evidence type="ECO:0000313" key="1">
    <source>
        <dbReference type="EMBL" id="GCE40859.1"/>
    </source>
</evidence>
<dbReference type="RefSeq" id="WP_397489876.1">
    <property type="nucleotide sequence ID" value="NZ_BHYM01000038.1"/>
</dbReference>
<name>A0A402CB79_RHOWR</name>
<proteinExistence type="predicted"/>
<gene>
    <name evidence="1" type="ORF">Rhow_004502</name>
</gene>
<dbReference type="AlphaFoldDB" id="A0A402CB79"/>
<reference evidence="1 2" key="1">
    <citation type="submission" date="2018-11" db="EMBL/GenBank/DDBJ databases">
        <title>Microbial catabolism of amino acid.</title>
        <authorList>
            <person name="Hibi M."/>
            <person name="Ogawa J."/>
        </authorList>
    </citation>
    <scope>NUCLEOTIDE SEQUENCE [LARGE SCALE GENOMIC DNA]</scope>
    <source>
        <strain evidence="1 2">C31-06</strain>
    </source>
</reference>
<protein>
    <submittedName>
        <fullName evidence="1">Uncharacterized protein</fullName>
    </submittedName>
</protein>
<sequence length="47" mass="4967">MAAQILRTLGARAGATPGENGFALGLPYEFERQAAQRARADAARLAH</sequence>
<accession>A0A402CB79</accession>
<comment type="caution">
    <text evidence="1">The sequence shown here is derived from an EMBL/GenBank/DDBJ whole genome shotgun (WGS) entry which is preliminary data.</text>
</comment>
<organism evidence="1 2">
    <name type="scientific">Rhodococcus wratislaviensis</name>
    <name type="common">Tsukamurella wratislaviensis</name>
    <dbReference type="NCBI Taxonomy" id="44752"/>
    <lineage>
        <taxon>Bacteria</taxon>
        <taxon>Bacillati</taxon>
        <taxon>Actinomycetota</taxon>
        <taxon>Actinomycetes</taxon>
        <taxon>Mycobacteriales</taxon>
        <taxon>Nocardiaceae</taxon>
        <taxon>Rhodococcus</taxon>
    </lineage>
</organism>